<dbReference type="Proteomes" id="UP001597119">
    <property type="component" value="Unassembled WGS sequence"/>
</dbReference>
<dbReference type="PROSITE" id="PS51186">
    <property type="entry name" value="GNAT"/>
    <property type="match status" value="1"/>
</dbReference>
<keyword evidence="5" id="KW-1185">Reference proteome</keyword>
<dbReference type="RefSeq" id="WP_247373312.1">
    <property type="nucleotide sequence ID" value="NZ_JALLGV010000001.1"/>
</dbReference>
<dbReference type="PANTHER" id="PTHR43877:SF1">
    <property type="entry name" value="ACETYLTRANSFERASE"/>
    <property type="match status" value="1"/>
</dbReference>
<dbReference type="EMBL" id="JBHUDJ010000003">
    <property type="protein sequence ID" value="MFD1587497.1"/>
    <property type="molecule type" value="Genomic_DNA"/>
</dbReference>
<organism evidence="4 5">
    <name type="scientific">Halorientalis brevis</name>
    <dbReference type="NCBI Taxonomy" id="1126241"/>
    <lineage>
        <taxon>Archaea</taxon>
        <taxon>Methanobacteriati</taxon>
        <taxon>Methanobacteriota</taxon>
        <taxon>Stenosarchaea group</taxon>
        <taxon>Halobacteria</taxon>
        <taxon>Halobacteriales</taxon>
        <taxon>Haloarculaceae</taxon>
        <taxon>Halorientalis</taxon>
    </lineage>
</organism>
<dbReference type="GO" id="GO:0016746">
    <property type="term" value="F:acyltransferase activity"/>
    <property type="evidence" value="ECO:0007669"/>
    <property type="project" value="UniProtKB-KW"/>
</dbReference>
<comment type="caution">
    <text evidence="4">The sequence shown here is derived from an EMBL/GenBank/DDBJ whole genome shotgun (WGS) entry which is preliminary data.</text>
</comment>
<evidence type="ECO:0000259" key="3">
    <source>
        <dbReference type="PROSITE" id="PS51186"/>
    </source>
</evidence>
<keyword evidence="1 4" id="KW-0808">Transferase</keyword>
<keyword evidence="2 4" id="KW-0012">Acyltransferase</keyword>
<dbReference type="SUPFAM" id="SSF55729">
    <property type="entry name" value="Acyl-CoA N-acyltransferases (Nat)"/>
    <property type="match status" value="1"/>
</dbReference>
<name>A0ABD6CC32_9EURY</name>
<gene>
    <name evidence="4" type="ORF">ACFR9U_10915</name>
</gene>
<evidence type="ECO:0000313" key="4">
    <source>
        <dbReference type="EMBL" id="MFD1587497.1"/>
    </source>
</evidence>
<dbReference type="PANTHER" id="PTHR43877">
    <property type="entry name" value="AMINOALKYLPHOSPHONATE N-ACETYLTRANSFERASE-RELATED-RELATED"/>
    <property type="match status" value="1"/>
</dbReference>
<dbReference type="CDD" id="cd04301">
    <property type="entry name" value="NAT_SF"/>
    <property type="match status" value="1"/>
</dbReference>
<dbReference type="AlphaFoldDB" id="A0ABD6CC32"/>
<accession>A0ABD6CC32</accession>
<dbReference type="Gene3D" id="3.40.630.30">
    <property type="match status" value="1"/>
</dbReference>
<sequence>MFIEASDIEAADALADLWVRLADEQRQHGSQLRTEANRETIRESILRAIVTEGLFVARAEPDDGIDADAGTILGFVMFSTESKSFETTVSRGTIQNLYVRPEYRNRGIGSELLDTATAALEDRGIEVVKLDVMADNEAAARFYERHGFEPHRVQLAKRVESDNHSKDRG</sequence>
<reference evidence="4 5" key="1">
    <citation type="journal article" date="2019" name="Int. J. Syst. Evol. Microbiol.">
        <title>The Global Catalogue of Microorganisms (GCM) 10K type strain sequencing project: providing services to taxonomists for standard genome sequencing and annotation.</title>
        <authorList>
            <consortium name="The Broad Institute Genomics Platform"/>
            <consortium name="The Broad Institute Genome Sequencing Center for Infectious Disease"/>
            <person name="Wu L."/>
            <person name="Ma J."/>
        </authorList>
    </citation>
    <scope>NUCLEOTIDE SEQUENCE [LARGE SCALE GENOMIC DNA]</scope>
    <source>
        <strain evidence="4 5">CGMCC 1.12125</strain>
    </source>
</reference>
<dbReference type="Pfam" id="PF00583">
    <property type="entry name" value="Acetyltransf_1"/>
    <property type="match status" value="1"/>
</dbReference>
<evidence type="ECO:0000256" key="2">
    <source>
        <dbReference type="ARBA" id="ARBA00023315"/>
    </source>
</evidence>
<feature type="domain" description="N-acetyltransferase" evidence="3">
    <location>
        <begin position="17"/>
        <end position="169"/>
    </location>
</feature>
<dbReference type="InterPro" id="IPR016181">
    <property type="entry name" value="Acyl_CoA_acyltransferase"/>
</dbReference>
<protein>
    <submittedName>
        <fullName evidence="4">GNAT family N-acetyltransferase</fullName>
        <ecNumber evidence="4">2.3.1.-</ecNumber>
    </submittedName>
</protein>
<evidence type="ECO:0000256" key="1">
    <source>
        <dbReference type="ARBA" id="ARBA00022679"/>
    </source>
</evidence>
<dbReference type="EC" id="2.3.1.-" evidence="4"/>
<dbReference type="InterPro" id="IPR000182">
    <property type="entry name" value="GNAT_dom"/>
</dbReference>
<evidence type="ECO:0000313" key="5">
    <source>
        <dbReference type="Proteomes" id="UP001597119"/>
    </source>
</evidence>
<dbReference type="InterPro" id="IPR050832">
    <property type="entry name" value="Bact_Acetyltransf"/>
</dbReference>
<proteinExistence type="predicted"/>